<accession>A0AAV0ZQ05</accession>
<name>A0AAV0ZQ05_VICFA</name>
<proteinExistence type="predicted"/>
<evidence type="ECO:0000313" key="1">
    <source>
        <dbReference type="EMBL" id="CAI8600016.1"/>
    </source>
</evidence>
<reference evidence="1 2" key="1">
    <citation type="submission" date="2023-01" db="EMBL/GenBank/DDBJ databases">
        <authorList>
            <person name="Kreplak J."/>
        </authorList>
    </citation>
    <scope>NUCLEOTIDE SEQUENCE [LARGE SCALE GENOMIC DNA]</scope>
</reference>
<gene>
    <name evidence="1" type="ORF">VFH_II201720</name>
</gene>
<protein>
    <submittedName>
        <fullName evidence="1">Uncharacterized protein</fullName>
    </submittedName>
</protein>
<sequence>MKWIWHTNPTTVWHEFQVVKIIQKIQVSHITPIELQATNTENTRQKEMDHTCHAITVKNIMCSQTHLIFHMCIVTPDFVPASSDLRISKNESKAKTKLKYKYNMLITAT</sequence>
<dbReference type="Proteomes" id="UP001157006">
    <property type="component" value="Chromosome 2"/>
</dbReference>
<keyword evidence="2" id="KW-1185">Reference proteome</keyword>
<evidence type="ECO:0000313" key="2">
    <source>
        <dbReference type="Proteomes" id="UP001157006"/>
    </source>
</evidence>
<dbReference type="AlphaFoldDB" id="A0AAV0ZQ05"/>
<organism evidence="1 2">
    <name type="scientific">Vicia faba</name>
    <name type="common">Broad bean</name>
    <name type="synonym">Faba vulgaris</name>
    <dbReference type="NCBI Taxonomy" id="3906"/>
    <lineage>
        <taxon>Eukaryota</taxon>
        <taxon>Viridiplantae</taxon>
        <taxon>Streptophyta</taxon>
        <taxon>Embryophyta</taxon>
        <taxon>Tracheophyta</taxon>
        <taxon>Spermatophyta</taxon>
        <taxon>Magnoliopsida</taxon>
        <taxon>eudicotyledons</taxon>
        <taxon>Gunneridae</taxon>
        <taxon>Pentapetalae</taxon>
        <taxon>rosids</taxon>
        <taxon>fabids</taxon>
        <taxon>Fabales</taxon>
        <taxon>Fabaceae</taxon>
        <taxon>Papilionoideae</taxon>
        <taxon>50 kb inversion clade</taxon>
        <taxon>NPAAA clade</taxon>
        <taxon>Hologalegina</taxon>
        <taxon>IRL clade</taxon>
        <taxon>Fabeae</taxon>
        <taxon>Vicia</taxon>
    </lineage>
</organism>
<dbReference type="EMBL" id="OX451737">
    <property type="protein sequence ID" value="CAI8600016.1"/>
    <property type="molecule type" value="Genomic_DNA"/>
</dbReference>